<dbReference type="Pfam" id="PF00425">
    <property type="entry name" value="Chorismate_bind"/>
    <property type="match status" value="1"/>
</dbReference>
<dbReference type="Pfam" id="PF04715">
    <property type="entry name" value="Anth_synt_I_N"/>
    <property type="match status" value="1"/>
</dbReference>
<dbReference type="InterPro" id="IPR019999">
    <property type="entry name" value="Anth_synth_I-like"/>
</dbReference>
<proteinExistence type="predicted"/>
<sequence length="449" mass="50552">MTSLSLPQKPTYLPFRDTTDFYGLFQKIHEHTDMCFLFESLGDESALSRYSIIGFSPEHILRASGNTLTTDRETTKVANAYHALREITPQNVLSRAYCGGLVGYLGYDAVNYSEPALKIRSHPSFPTLIFGAYTDGLVSDKMTGEIFYFFYTKNRLQFIKRISRLGLKKTRVRIRSLGDTLTKEAHKKLVLAVKEEIVSGNTFQCEIGFKTEYEIRGSPLPIYTALREVNPSPYMFYLKYDDVALLGASPELLFRLGDREMETFPLAGTIRRGKNAKQDIALARILLNDQKEIAEHNMLVDLHRNDLGRVAEFGTVKVRRLMDIKKFSHVQHISSEIAGIMRRGEDMFSGLAANFPAGTLSGAPKFESMKIIDRLENAPRGPYGGAVGHFGFNGNCTFTIPIRSFFVSGSYGYTQNASGIVHDSSPEQEYEEVKRKGEAMNKVLNEFKT</sequence>
<evidence type="ECO:0000313" key="3">
    <source>
        <dbReference type="EMBL" id="OGY73099.1"/>
    </source>
</evidence>
<dbReference type="InterPro" id="IPR005801">
    <property type="entry name" value="ADC_synthase"/>
</dbReference>
<dbReference type="AlphaFoldDB" id="A0A1G2A8Y3"/>
<dbReference type="PANTHER" id="PTHR11236">
    <property type="entry name" value="AMINOBENZOATE/ANTHRANILATE SYNTHASE"/>
    <property type="match status" value="1"/>
</dbReference>
<evidence type="ECO:0000313" key="4">
    <source>
        <dbReference type="Proteomes" id="UP000178315"/>
    </source>
</evidence>
<gene>
    <name evidence="3" type="ORF">A3H61_02725</name>
</gene>
<protein>
    <submittedName>
        <fullName evidence="3">Anthranilate synthase component I</fullName>
    </submittedName>
</protein>
<dbReference type="EMBL" id="MHJU01000017">
    <property type="protein sequence ID" value="OGY73099.1"/>
    <property type="molecule type" value="Genomic_DNA"/>
</dbReference>
<comment type="caution">
    <text evidence="3">The sequence shown here is derived from an EMBL/GenBank/DDBJ whole genome shotgun (WGS) entry which is preliminary data.</text>
</comment>
<dbReference type="Gene3D" id="3.60.120.10">
    <property type="entry name" value="Anthranilate synthase"/>
    <property type="match status" value="1"/>
</dbReference>
<feature type="domain" description="Chorismate-utilising enzyme C-terminal" evidence="1">
    <location>
        <begin position="183"/>
        <end position="436"/>
    </location>
</feature>
<accession>A0A1G2A8Y3</accession>
<name>A0A1G2A8Y3_9BACT</name>
<feature type="domain" description="Anthranilate synthase component I N-terminal" evidence="2">
    <location>
        <begin position="19"/>
        <end position="146"/>
    </location>
</feature>
<dbReference type="Proteomes" id="UP000178315">
    <property type="component" value="Unassembled WGS sequence"/>
</dbReference>
<reference evidence="3 4" key="1">
    <citation type="journal article" date="2016" name="Nat. Commun.">
        <title>Thousands of microbial genomes shed light on interconnected biogeochemical processes in an aquifer system.</title>
        <authorList>
            <person name="Anantharaman K."/>
            <person name="Brown C.T."/>
            <person name="Hug L.A."/>
            <person name="Sharon I."/>
            <person name="Castelle C.J."/>
            <person name="Probst A.J."/>
            <person name="Thomas B.C."/>
            <person name="Singh A."/>
            <person name="Wilkins M.J."/>
            <person name="Karaoz U."/>
            <person name="Brodie E.L."/>
            <person name="Williams K.H."/>
            <person name="Hubbard S.S."/>
            <person name="Banfield J.F."/>
        </authorList>
    </citation>
    <scope>NUCLEOTIDE SEQUENCE [LARGE SCALE GENOMIC DNA]</scope>
</reference>
<dbReference type="InterPro" id="IPR015890">
    <property type="entry name" value="Chorismate_C"/>
</dbReference>
<dbReference type="SUPFAM" id="SSF56322">
    <property type="entry name" value="ADC synthase"/>
    <property type="match status" value="1"/>
</dbReference>
<evidence type="ECO:0000259" key="1">
    <source>
        <dbReference type="Pfam" id="PF00425"/>
    </source>
</evidence>
<dbReference type="PANTHER" id="PTHR11236:SF9">
    <property type="entry name" value="ANTHRANILATE SYNTHASE COMPONENT 1"/>
    <property type="match status" value="1"/>
</dbReference>
<dbReference type="InterPro" id="IPR006805">
    <property type="entry name" value="Anth_synth_I_N"/>
</dbReference>
<organism evidence="3 4">
    <name type="scientific">Candidatus Jacksonbacteria bacterium RIFCSPLOWO2_02_FULL_44_20</name>
    <dbReference type="NCBI Taxonomy" id="1798460"/>
    <lineage>
        <taxon>Bacteria</taxon>
        <taxon>Candidatus Jacksoniibacteriota</taxon>
    </lineage>
</organism>
<dbReference type="PRINTS" id="PR00095">
    <property type="entry name" value="ANTSNTHASEI"/>
</dbReference>
<evidence type="ECO:0000259" key="2">
    <source>
        <dbReference type="Pfam" id="PF04715"/>
    </source>
</evidence>
<dbReference type="GO" id="GO:0000162">
    <property type="term" value="P:L-tryptophan biosynthetic process"/>
    <property type="evidence" value="ECO:0007669"/>
    <property type="project" value="TreeGrafter"/>
</dbReference>